<dbReference type="InterPro" id="IPR007844">
    <property type="entry name" value="AsmA"/>
</dbReference>
<dbReference type="PANTHER" id="PTHR30441">
    <property type="entry name" value="DUF748 DOMAIN-CONTAINING PROTEIN"/>
    <property type="match status" value="1"/>
</dbReference>
<comment type="caution">
    <text evidence="2">The sequence shown here is derived from an EMBL/GenBank/DDBJ whole genome shotgun (WGS) entry which is preliminary data.</text>
</comment>
<dbReference type="Proteomes" id="UP001501844">
    <property type="component" value="Unassembled WGS sequence"/>
</dbReference>
<organism evidence="2 3">
    <name type="scientific">Nibribacter koreensis</name>
    <dbReference type="NCBI Taxonomy" id="1084519"/>
    <lineage>
        <taxon>Bacteria</taxon>
        <taxon>Pseudomonadati</taxon>
        <taxon>Bacteroidota</taxon>
        <taxon>Cytophagia</taxon>
        <taxon>Cytophagales</taxon>
        <taxon>Hymenobacteraceae</taxon>
        <taxon>Nibribacter</taxon>
    </lineage>
</organism>
<keyword evidence="3" id="KW-1185">Reference proteome</keyword>
<reference evidence="3" key="1">
    <citation type="journal article" date="2019" name="Int. J. Syst. Evol. Microbiol.">
        <title>The Global Catalogue of Microorganisms (GCM) 10K type strain sequencing project: providing services to taxonomists for standard genome sequencing and annotation.</title>
        <authorList>
            <consortium name="The Broad Institute Genomics Platform"/>
            <consortium name="The Broad Institute Genome Sequencing Center for Infectious Disease"/>
            <person name="Wu L."/>
            <person name="Ma J."/>
        </authorList>
    </citation>
    <scope>NUCLEOTIDE SEQUENCE [LARGE SCALE GENOMIC DNA]</scope>
    <source>
        <strain evidence="3">JCM 17917</strain>
    </source>
</reference>
<feature type="domain" description="AsmA" evidence="1">
    <location>
        <begin position="12"/>
        <end position="179"/>
    </location>
</feature>
<evidence type="ECO:0000259" key="1">
    <source>
        <dbReference type="Pfam" id="PF05170"/>
    </source>
</evidence>
<gene>
    <name evidence="2" type="ORF">GCM10023183_24550</name>
</gene>
<dbReference type="Pfam" id="PF05170">
    <property type="entry name" value="AsmA"/>
    <property type="match status" value="1"/>
</dbReference>
<evidence type="ECO:0000313" key="2">
    <source>
        <dbReference type="EMBL" id="GAA4308143.1"/>
    </source>
</evidence>
<sequence length="817" mass="91458">MGLAAGTIYLYQDKIIQLFVAEANKHIKTKVAVEKIDVSLWEKFPQVAISLTNVEITEALPGSTAPLAKLQQIHSTFSLWDLLWGEYHIKEIYLENGEVRVKVLPNGEVNYRFYQSADTSQSGKLSFDLQGITLRKVHVLYEDAPAQQKYDVQAHLMNAALSLKEPVVNIGLTGNARVNTILVAGDEYLQQKEITLGSQVIVNTTRKHVTIGSSELRIGKGQYQFGGTVNYAGKTQLDLNLEGKNTDIQSLVALLPRHVTKAFAQYQSEGDVYFKGIIKGEASAQKNPFIQVSFGCLRAFFFHPEYKEKLEQVSFAGSFTNGAQRNSQTSAVALRNIKGQLRGKPFSGEFGYKNFANPDVQAQLKADLDIAHVFGLFPVKDVKNGSGRALVNFSFAGNLKAFKTNPRGPGIKTSGEVQLQNVSLQFAQHPLPFKGVHGTFQVRKNDVAISDLKGKIGDTDFLVNGFLKNMLGYLFLDKQRLRVEADFTTRYLNLDQLLAASTTAPPVKRPSGKVDAYGYALNMPANLELDINAAVSSLKFRRFRAKQLKGNVLLKNQIISSPNIAMQVVGGRFKVQGSVDARQPLIKINSTAHIQDIKVDSLFYAFEDFGQAFITQRHLHGTLTAQINSELFFDHNLNARPDLMQAEIATTIRNGQLLNWAPMQKMSIFINRNELANLRFSEIKNNFYIQNRTIYIPEMEIKSSTSRFNNITLSGMHTFDQQMDYKLKIPLSGATKAKRDKDERFGVIATTTTASPNLFLTIKGREGNFKLAYDQERVKTKIAADLKTEKQELKELFQGKKKEEKKTVKPATEYFDF</sequence>
<dbReference type="EMBL" id="BAABGX010000002">
    <property type="protein sequence ID" value="GAA4308143.1"/>
    <property type="molecule type" value="Genomic_DNA"/>
</dbReference>
<name>A0ABP8FP62_9BACT</name>
<accession>A0ABP8FP62</accession>
<dbReference type="PANTHER" id="PTHR30441:SF8">
    <property type="entry name" value="DUF748 DOMAIN-CONTAINING PROTEIN"/>
    <property type="match status" value="1"/>
</dbReference>
<proteinExistence type="predicted"/>
<dbReference type="InterPro" id="IPR052894">
    <property type="entry name" value="AsmA-related"/>
</dbReference>
<evidence type="ECO:0000313" key="3">
    <source>
        <dbReference type="Proteomes" id="UP001501844"/>
    </source>
</evidence>
<protein>
    <recommendedName>
        <fullName evidence="1">AsmA domain-containing protein</fullName>
    </recommendedName>
</protein>